<evidence type="ECO:0000256" key="1">
    <source>
        <dbReference type="SAM" id="Phobius"/>
    </source>
</evidence>
<comment type="caution">
    <text evidence="3">The sequence shown here is derived from an EMBL/GenBank/DDBJ whole genome shotgun (WGS) entry which is preliminary data.</text>
</comment>
<protein>
    <submittedName>
        <fullName evidence="3">Dolichyl-phosphate-mannose-protein mannosyltransferase</fullName>
    </submittedName>
</protein>
<dbReference type="EMBL" id="AOGY02000051">
    <property type="protein sequence ID" value="EMY69557.1"/>
    <property type="molecule type" value="Genomic_DNA"/>
</dbReference>
<organism evidence="3 4">
    <name type="scientific">Leptospira vanthielii serovar Holland str. Waz Holland = ATCC 700522</name>
    <dbReference type="NCBI Taxonomy" id="1218591"/>
    <lineage>
        <taxon>Bacteria</taxon>
        <taxon>Pseudomonadati</taxon>
        <taxon>Spirochaetota</taxon>
        <taxon>Spirochaetia</taxon>
        <taxon>Leptospirales</taxon>
        <taxon>Leptospiraceae</taxon>
        <taxon>Leptospira</taxon>
    </lineage>
</organism>
<sequence length="479" mass="56212">MINFENHGRKKNLRLFLSISLFIIFMTNFFLIHGSHDWGDDFSAYLMQAKAIHTGDFSQLDNCVNDRIRKSEFQVGPNYYPWLMPVLLSFGFNYTHDNILIFKRLDFLLSLFFYLSVFLIFRNRLDRNYVLFLILAMATSPFFLDFSQSILTDVFSSGILLLSLYSLNLAALKKKNKAAYFLVFSILCALAVNTRTSSVVIYLVAFVYGLLIQFRRTSLNSSFFLLSSLLFSLVLDAVFKSKFPISDYLDNHEIVSWQSVAVISQNAIYYCRLLIEFYFPFSIYENIILLTFIIFQLFKVRKRIVNTVSLLEIIFLVAYISLHLIYPYQQGIRFLIPIIPYGFLFIILIFKKSKGFFNRFAFCYYVASLLWVNLGSYINPPVTNRDLDANFANSVYAKEAYDYLKNNTLVSDRVVFFKPRALHFFTDRCSVWIESPSFLSNSDKYFLLYKSRQYTPQMITFLTRKVRVFDNEFFALYAL</sequence>
<feature type="transmembrane region" description="Helical" evidence="1">
    <location>
        <begin position="107"/>
        <end position="123"/>
    </location>
</feature>
<dbReference type="Pfam" id="PF13231">
    <property type="entry name" value="PMT_2"/>
    <property type="match status" value="1"/>
</dbReference>
<feature type="transmembrane region" description="Helical" evidence="1">
    <location>
        <begin position="362"/>
        <end position="378"/>
    </location>
</feature>
<dbReference type="STRING" id="1218591.LEP1GSC199_2177"/>
<keyword evidence="3" id="KW-0808">Transferase</keyword>
<feature type="transmembrane region" description="Helical" evidence="1">
    <location>
        <begin position="178"/>
        <end position="211"/>
    </location>
</feature>
<gene>
    <name evidence="3" type="ORF">LEP1GSC199_2177</name>
</gene>
<keyword evidence="1" id="KW-1133">Transmembrane helix</keyword>
<keyword evidence="3" id="KW-0328">Glycosyltransferase</keyword>
<dbReference type="InterPro" id="IPR038731">
    <property type="entry name" value="RgtA/B/C-like"/>
</dbReference>
<dbReference type="AlphaFoldDB" id="N1W8Q5"/>
<keyword evidence="1" id="KW-0472">Membrane</keyword>
<evidence type="ECO:0000313" key="3">
    <source>
        <dbReference type="EMBL" id="EMY69557.1"/>
    </source>
</evidence>
<name>N1W8Q5_9LEPT</name>
<feature type="domain" description="Glycosyltransferase RgtA/B/C/D-like" evidence="2">
    <location>
        <begin position="85"/>
        <end position="235"/>
    </location>
</feature>
<keyword evidence="1" id="KW-0812">Transmembrane</keyword>
<accession>N1W8Q5</accession>
<feature type="transmembrane region" description="Helical" evidence="1">
    <location>
        <begin position="154"/>
        <end position="172"/>
    </location>
</feature>
<feature type="transmembrane region" description="Helical" evidence="1">
    <location>
        <begin position="129"/>
        <end position="147"/>
    </location>
</feature>
<evidence type="ECO:0000259" key="2">
    <source>
        <dbReference type="Pfam" id="PF13231"/>
    </source>
</evidence>
<feature type="transmembrane region" description="Helical" evidence="1">
    <location>
        <begin position="332"/>
        <end position="350"/>
    </location>
</feature>
<reference evidence="3 4" key="1">
    <citation type="submission" date="2013-03" db="EMBL/GenBank/DDBJ databases">
        <authorList>
            <person name="Harkins D.M."/>
            <person name="Durkin A.S."/>
            <person name="Brinkac L.M."/>
            <person name="Haft D.H."/>
            <person name="Selengut J.D."/>
            <person name="Sanka R."/>
            <person name="DePew J."/>
            <person name="Purushe J."/>
            <person name="Galloway R.L."/>
            <person name="Vinetz J.M."/>
            <person name="Sutton G.G."/>
            <person name="Nierman W.C."/>
            <person name="Fouts D.E."/>
        </authorList>
    </citation>
    <scope>NUCLEOTIDE SEQUENCE [LARGE SCALE GENOMIC DNA]</scope>
    <source>
        <strain evidence="3 4">Waz Holland</strain>
    </source>
</reference>
<feature type="transmembrane region" description="Helical" evidence="1">
    <location>
        <begin position="12"/>
        <end position="32"/>
    </location>
</feature>
<dbReference type="GO" id="GO:0016757">
    <property type="term" value="F:glycosyltransferase activity"/>
    <property type="evidence" value="ECO:0007669"/>
    <property type="project" value="UniProtKB-KW"/>
</dbReference>
<dbReference type="RefSeq" id="WP_002982768.1">
    <property type="nucleotide sequence ID" value="NZ_AOGY02000051.1"/>
</dbReference>
<feature type="transmembrane region" description="Helical" evidence="1">
    <location>
        <begin position="223"/>
        <end position="239"/>
    </location>
</feature>
<evidence type="ECO:0000313" key="4">
    <source>
        <dbReference type="Proteomes" id="UP000012227"/>
    </source>
</evidence>
<feature type="transmembrane region" description="Helical" evidence="1">
    <location>
        <begin position="277"/>
        <end position="298"/>
    </location>
</feature>
<feature type="transmembrane region" description="Helical" evidence="1">
    <location>
        <begin position="305"/>
        <end position="326"/>
    </location>
</feature>
<dbReference type="Proteomes" id="UP000012227">
    <property type="component" value="Unassembled WGS sequence"/>
</dbReference>
<proteinExistence type="predicted"/>